<reference evidence="2" key="1">
    <citation type="journal article" date="2014" name="Science">
        <title>Ancient hybridizations among the ancestral genomes of bread wheat.</title>
        <authorList>
            <consortium name="International Wheat Genome Sequencing Consortium,"/>
            <person name="Marcussen T."/>
            <person name="Sandve S.R."/>
            <person name="Heier L."/>
            <person name="Spannagl M."/>
            <person name="Pfeifer M."/>
            <person name="Jakobsen K.S."/>
            <person name="Wulff B.B."/>
            <person name="Steuernagel B."/>
            <person name="Mayer K.F."/>
            <person name="Olsen O.A."/>
        </authorList>
    </citation>
    <scope>NUCLEOTIDE SEQUENCE [LARGE SCALE GENOMIC DNA]</scope>
    <source>
        <strain evidence="2">cv. AL8/78</strain>
    </source>
</reference>
<keyword evidence="2" id="KW-1185">Reference proteome</keyword>
<dbReference type="EnsemblPlants" id="AET4Gv20583300.1">
    <property type="protein sequence ID" value="AET4Gv20583300.1"/>
    <property type="gene ID" value="AET4Gv20583300"/>
</dbReference>
<dbReference type="GO" id="GO:0006089">
    <property type="term" value="P:lactate metabolic process"/>
    <property type="evidence" value="ECO:0007669"/>
    <property type="project" value="TreeGrafter"/>
</dbReference>
<accession>A0A453IJJ1</accession>
<evidence type="ECO:0000313" key="2">
    <source>
        <dbReference type="Proteomes" id="UP000015105"/>
    </source>
</evidence>
<dbReference type="AlphaFoldDB" id="A0A453IJJ1"/>
<dbReference type="PRINTS" id="PR00086">
    <property type="entry name" value="LLDHDRGNASE"/>
</dbReference>
<sequence length="138" mass="15070">LHLAESSVAALSPRSYAAGEPSACRCCRGTSPCTGRSCLQWQRDRVLHGGDAARRPQPIDVLTYLAWKISEFPACHVIGSVTNLHSSKFRFLIGEHLGVKAQDVQIFSPVANLFSLPTEVKDPPLHCRLLFALLFSVG</sequence>
<dbReference type="InterPro" id="IPR001557">
    <property type="entry name" value="L-lactate/malate_DH"/>
</dbReference>
<proteinExistence type="predicted"/>
<dbReference type="Proteomes" id="UP000015105">
    <property type="component" value="Chromosome 4D"/>
</dbReference>
<protein>
    <submittedName>
        <fullName evidence="1">Uncharacterized protein</fullName>
    </submittedName>
</protein>
<reference evidence="1" key="5">
    <citation type="journal article" date="2021" name="G3 (Bethesda)">
        <title>Aegilops tauschii genome assembly Aet v5.0 features greater sequence contiguity and improved annotation.</title>
        <authorList>
            <person name="Wang L."/>
            <person name="Zhu T."/>
            <person name="Rodriguez J.C."/>
            <person name="Deal K.R."/>
            <person name="Dubcovsky J."/>
            <person name="McGuire P.E."/>
            <person name="Lux T."/>
            <person name="Spannagl M."/>
            <person name="Mayer K.F.X."/>
            <person name="Baldrich P."/>
            <person name="Meyers B.C."/>
            <person name="Huo N."/>
            <person name="Gu Y.Q."/>
            <person name="Zhou H."/>
            <person name="Devos K.M."/>
            <person name="Bennetzen J.L."/>
            <person name="Unver T."/>
            <person name="Budak H."/>
            <person name="Gulick P.J."/>
            <person name="Galiba G."/>
            <person name="Kalapos B."/>
            <person name="Nelson D.R."/>
            <person name="Li P."/>
            <person name="You F.M."/>
            <person name="Luo M.C."/>
            <person name="Dvorak J."/>
        </authorList>
    </citation>
    <scope>NUCLEOTIDE SEQUENCE [LARGE SCALE GENOMIC DNA]</scope>
    <source>
        <strain evidence="1">cv. AL8/78</strain>
    </source>
</reference>
<name>A0A453IJJ1_AEGTS</name>
<dbReference type="STRING" id="200361.A0A453IJJ1"/>
<reference evidence="1" key="4">
    <citation type="submission" date="2019-03" db="UniProtKB">
        <authorList>
            <consortium name="EnsemblPlants"/>
        </authorList>
    </citation>
    <scope>IDENTIFICATION</scope>
</reference>
<evidence type="ECO:0000313" key="1">
    <source>
        <dbReference type="EnsemblPlants" id="AET4Gv20583300.1"/>
    </source>
</evidence>
<reference evidence="1" key="3">
    <citation type="journal article" date="2017" name="Nature">
        <title>Genome sequence of the progenitor of the wheat D genome Aegilops tauschii.</title>
        <authorList>
            <person name="Luo M.C."/>
            <person name="Gu Y.Q."/>
            <person name="Puiu D."/>
            <person name="Wang H."/>
            <person name="Twardziok S.O."/>
            <person name="Deal K.R."/>
            <person name="Huo N."/>
            <person name="Zhu T."/>
            <person name="Wang L."/>
            <person name="Wang Y."/>
            <person name="McGuire P.E."/>
            <person name="Liu S."/>
            <person name="Long H."/>
            <person name="Ramasamy R.K."/>
            <person name="Rodriguez J.C."/>
            <person name="Van S.L."/>
            <person name="Yuan L."/>
            <person name="Wang Z."/>
            <person name="Xia Z."/>
            <person name="Xiao L."/>
            <person name="Anderson O.D."/>
            <person name="Ouyang S."/>
            <person name="Liang Y."/>
            <person name="Zimin A.V."/>
            <person name="Pertea G."/>
            <person name="Qi P."/>
            <person name="Bennetzen J.L."/>
            <person name="Dai X."/>
            <person name="Dawson M.W."/>
            <person name="Muller H.G."/>
            <person name="Kugler K."/>
            <person name="Rivarola-Duarte L."/>
            <person name="Spannagl M."/>
            <person name="Mayer K.F.X."/>
            <person name="Lu F.H."/>
            <person name="Bevan M.W."/>
            <person name="Leroy P."/>
            <person name="Li P."/>
            <person name="You F.M."/>
            <person name="Sun Q."/>
            <person name="Liu Z."/>
            <person name="Lyons E."/>
            <person name="Wicker T."/>
            <person name="Salzberg S.L."/>
            <person name="Devos K.M."/>
            <person name="Dvorak J."/>
        </authorList>
    </citation>
    <scope>NUCLEOTIDE SEQUENCE [LARGE SCALE GENOMIC DNA]</scope>
    <source>
        <strain evidence="1">cv. AL8/78</strain>
    </source>
</reference>
<dbReference type="GO" id="GO:0004459">
    <property type="term" value="F:L-lactate dehydrogenase (NAD+) activity"/>
    <property type="evidence" value="ECO:0007669"/>
    <property type="project" value="TreeGrafter"/>
</dbReference>
<dbReference type="Gramene" id="AET4Gv20583300.1">
    <property type="protein sequence ID" value="AET4Gv20583300.1"/>
    <property type="gene ID" value="AET4Gv20583300"/>
</dbReference>
<organism evidence="1 2">
    <name type="scientific">Aegilops tauschii subsp. strangulata</name>
    <name type="common">Goatgrass</name>
    <dbReference type="NCBI Taxonomy" id="200361"/>
    <lineage>
        <taxon>Eukaryota</taxon>
        <taxon>Viridiplantae</taxon>
        <taxon>Streptophyta</taxon>
        <taxon>Embryophyta</taxon>
        <taxon>Tracheophyta</taxon>
        <taxon>Spermatophyta</taxon>
        <taxon>Magnoliopsida</taxon>
        <taxon>Liliopsida</taxon>
        <taxon>Poales</taxon>
        <taxon>Poaceae</taxon>
        <taxon>BOP clade</taxon>
        <taxon>Pooideae</taxon>
        <taxon>Triticodae</taxon>
        <taxon>Triticeae</taxon>
        <taxon>Triticinae</taxon>
        <taxon>Aegilops</taxon>
    </lineage>
</organism>
<dbReference type="PANTHER" id="PTHR43128">
    <property type="entry name" value="L-2-HYDROXYCARBOXYLATE DEHYDROGENASE (NAD(P)(+))"/>
    <property type="match status" value="1"/>
</dbReference>
<reference evidence="2" key="2">
    <citation type="journal article" date="2017" name="Nat. Plants">
        <title>The Aegilops tauschii genome reveals multiple impacts of transposons.</title>
        <authorList>
            <person name="Zhao G."/>
            <person name="Zou C."/>
            <person name="Li K."/>
            <person name="Wang K."/>
            <person name="Li T."/>
            <person name="Gao L."/>
            <person name="Zhang X."/>
            <person name="Wang H."/>
            <person name="Yang Z."/>
            <person name="Liu X."/>
            <person name="Jiang W."/>
            <person name="Mao L."/>
            <person name="Kong X."/>
            <person name="Jiao Y."/>
            <person name="Jia J."/>
        </authorList>
    </citation>
    <scope>NUCLEOTIDE SEQUENCE [LARGE SCALE GENOMIC DNA]</scope>
    <source>
        <strain evidence="2">cv. AL8/78</strain>
    </source>
</reference>
<dbReference type="PANTHER" id="PTHR43128:SF16">
    <property type="entry name" value="L-LACTATE DEHYDROGENASE"/>
    <property type="match status" value="1"/>
</dbReference>